<feature type="compositionally biased region" description="Basic and acidic residues" evidence="1">
    <location>
        <begin position="174"/>
        <end position="185"/>
    </location>
</feature>
<dbReference type="Pfam" id="PF21166">
    <property type="entry name" value="LSM12_LSM"/>
    <property type="match status" value="1"/>
</dbReference>
<feature type="compositionally biased region" description="Low complexity" evidence="1">
    <location>
        <begin position="186"/>
        <end position="197"/>
    </location>
</feature>
<dbReference type="InterPro" id="IPR047574">
    <property type="entry name" value="AD"/>
</dbReference>
<name>A0A210QQK4_MIZYE</name>
<evidence type="ECO:0000313" key="4">
    <source>
        <dbReference type="Proteomes" id="UP000242188"/>
    </source>
</evidence>
<protein>
    <submittedName>
        <fullName evidence="3">Protein LSM12-like</fullName>
    </submittedName>
</protein>
<dbReference type="SMART" id="SM00995">
    <property type="entry name" value="AD"/>
    <property type="match status" value="1"/>
</dbReference>
<dbReference type="PANTHER" id="PTHR13542">
    <property type="entry name" value="LSM12 HOMOLOG"/>
    <property type="match status" value="1"/>
</dbReference>
<evidence type="ECO:0000259" key="2">
    <source>
        <dbReference type="PROSITE" id="PS52001"/>
    </source>
</evidence>
<dbReference type="EMBL" id="NEDP02002403">
    <property type="protein sequence ID" value="OWF51027.1"/>
    <property type="molecule type" value="Genomic_DNA"/>
</dbReference>
<gene>
    <name evidence="3" type="ORF">KP79_PYT19591</name>
</gene>
<evidence type="ECO:0000313" key="3">
    <source>
        <dbReference type="EMBL" id="OWF51027.1"/>
    </source>
</evidence>
<dbReference type="Pfam" id="PF09793">
    <property type="entry name" value="AD"/>
    <property type="match status" value="1"/>
</dbReference>
<comment type="caution">
    <text evidence="3">The sequence shown here is derived from an EMBL/GenBank/DDBJ whole genome shotgun (WGS) entry which is preliminary data.</text>
</comment>
<dbReference type="InterPro" id="IPR019181">
    <property type="entry name" value="LSM12_ABD"/>
</dbReference>
<proteinExistence type="predicted"/>
<dbReference type="InterPro" id="IPR039683">
    <property type="entry name" value="Lsm12-like"/>
</dbReference>
<feature type="domain" description="AD" evidence="2">
    <location>
        <begin position="83"/>
        <end position="177"/>
    </location>
</feature>
<dbReference type="CDD" id="cd01735">
    <property type="entry name" value="LSm12_N"/>
    <property type="match status" value="1"/>
</dbReference>
<feature type="region of interest" description="Disordered" evidence="1">
    <location>
        <begin position="172"/>
        <end position="197"/>
    </location>
</feature>
<dbReference type="AlphaFoldDB" id="A0A210QQK4"/>
<dbReference type="InterPro" id="IPR048478">
    <property type="entry name" value="LSM12_LSM"/>
</dbReference>
<accession>A0A210QQK4</accession>
<dbReference type="OrthoDB" id="1057137at2759"/>
<keyword evidence="4" id="KW-1185">Reference proteome</keyword>
<sequence>MKIEMAQDGEYFSIGSIVSCTTCYNQKIQGEVLAFDEETKMLAIKSLAASAKHNKHDIRMLNLAYVSDLKVIQESDEPAPALTSLNLQKITARLRENLDAKKQQVNYIGIGVSADGQKVFNSIVKTLNDSRWEGKNIIVMEEVSIRPPYSVEDCRGREGQLLSHVRKIVHKHHITEEGQKSESRKSMSPSSASPVSS</sequence>
<organism evidence="3 4">
    <name type="scientific">Mizuhopecten yessoensis</name>
    <name type="common">Japanese scallop</name>
    <name type="synonym">Patinopecten yessoensis</name>
    <dbReference type="NCBI Taxonomy" id="6573"/>
    <lineage>
        <taxon>Eukaryota</taxon>
        <taxon>Metazoa</taxon>
        <taxon>Spiralia</taxon>
        <taxon>Lophotrochozoa</taxon>
        <taxon>Mollusca</taxon>
        <taxon>Bivalvia</taxon>
        <taxon>Autobranchia</taxon>
        <taxon>Pteriomorphia</taxon>
        <taxon>Pectinida</taxon>
        <taxon>Pectinoidea</taxon>
        <taxon>Pectinidae</taxon>
        <taxon>Mizuhopecten</taxon>
    </lineage>
</organism>
<dbReference type="STRING" id="6573.A0A210QQK4"/>
<reference evidence="3 4" key="1">
    <citation type="journal article" date="2017" name="Nat. Ecol. Evol.">
        <title>Scallop genome provides insights into evolution of bilaterian karyotype and development.</title>
        <authorList>
            <person name="Wang S."/>
            <person name="Zhang J."/>
            <person name="Jiao W."/>
            <person name="Li J."/>
            <person name="Xun X."/>
            <person name="Sun Y."/>
            <person name="Guo X."/>
            <person name="Huan P."/>
            <person name="Dong B."/>
            <person name="Zhang L."/>
            <person name="Hu X."/>
            <person name="Sun X."/>
            <person name="Wang J."/>
            <person name="Zhao C."/>
            <person name="Wang Y."/>
            <person name="Wang D."/>
            <person name="Huang X."/>
            <person name="Wang R."/>
            <person name="Lv J."/>
            <person name="Li Y."/>
            <person name="Zhang Z."/>
            <person name="Liu B."/>
            <person name="Lu W."/>
            <person name="Hui Y."/>
            <person name="Liang J."/>
            <person name="Zhou Z."/>
            <person name="Hou R."/>
            <person name="Li X."/>
            <person name="Liu Y."/>
            <person name="Li H."/>
            <person name="Ning X."/>
            <person name="Lin Y."/>
            <person name="Zhao L."/>
            <person name="Xing Q."/>
            <person name="Dou J."/>
            <person name="Li Y."/>
            <person name="Mao J."/>
            <person name="Guo H."/>
            <person name="Dou H."/>
            <person name="Li T."/>
            <person name="Mu C."/>
            <person name="Jiang W."/>
            <person name="Fu Q."/>
            <person name="Fu X."/>
            <person name="Miao Y."/>
            <person name="Liu J."/>
            <person name="Yu Q."/>
            <person name="Li R."/>
            <person name="Liao H."/>
            <person name="Li X."/>
            <person name="Kong Y."/>
            <person name="Jiang Z."/>
            <person name="Chourrout D."/>
            <person name="Li R."/>
            <person name="Bao Z."/>
        </authorList>
    </citation>
    <scope>NUCLEOTIDE SEQUENCE [LARGE SCALE GENOMIC DNA]</scope>
    <source>
        <strain evidence="3 4">PY_sf001</strain>
    </source>
</reference>
<dbReference type="Proteomes" id="UP000242188">
    <property type="component" value="Unassembled WGS sequence"/>
</dbReference>
<evidence type="ECO:0000256" key="1">
    <source>
        <dbReference type="SAM" id="MobiDB-lite"/>
    </source>
</evidence>
<dbReference type="PROSITE" id="PS52001">
    <property type="entry name" value="AD"/>
    <property type="match status" value="1"/>
</dbReference>